<organism evidence="2 3">
    <name type="scientific">Triplophysa tibetana</name>
    <dbReference type="NCBI Taxonomy" id="1572043"/>
    <lineage>
        <taxon>Eukaryota</taxon>
        <taxon>Metazoa</taxon>
        <taxon>Chordata</taxon>
        <taxon>Craniata</taxon>
        <taxon>Vertebrata</taxon>
        <taxon>Euteleostomi</taxon>
        <taxon>Actinopterygii</taxon>
        <taxon>Neopterygii</taxon>
        <taxon>Teleostei</taxon>
        <taxon>Ostariophysi</taxon>
        <taxon>Cypriniformes</taxon>
        <taxon>Nemacheilidae</taxon>
        <taxon>Triplophysa</taxon>
    </lineage>
</organism>
<feature type="region of interest" description="Disordered" evidence="1">
    <location>
        <begin position="213"/>
        <end position="253"/>
    </location>
</feature>
<feature type="compositionally biased region" description="Basic and acidic residues" evidence="1">
    <location>
        <begin position="112"/>
        <end position="123"/>
    </location>
</feature>
<feature type="region of interest" description="Disordered" evidence="1">
    <location>
        <begin position="94"/>
        <end position="141"/>
    </location>
</feature>
<dbReference type="EMBL" id="SOYY01000024">
    <property type="protein sequence ID" value="KAA0702671.1"/>
    <property type="molecule type" value="Genomic_DNA"/>
</dbReference>
<keyword evidence="3" id="KW-1185">Reference proteome</keyword>
<gene>
    <name evidence="2" type="ORF">E1301_Tti011243</name>
</gene>
<dbReference type="AlphaFoldDB" id="A0A5A9N0V7"/>
<proteinExistence type="predicted"/>
<protein>
    <submittedName>
        <fullName evidence="2">Uncharacterized protein</fullName>
    </submittedName>
</protein>
<evidence type="ECO:0000313" key="3">
    <source>
        <dbReference type="Proteomes" id="UP000324632"/>
    </source>
</evidence>
<reference evidence="2 3" key="1">
    <citation type="journal article" date="2019" name="Mol. Ecol. Resour.">
        <title>Chromosome-level genome assembly of Triplophysa tibetana, a fish adapted to the harsh high-altitude environment of the Tibetan Plateau.</title>
        <authorList>
            <person name="Yang X."/>
            <person name="Liu H."/>
            <person name="Ma Z."/>
            <person name="Zou Y."/>
            <person name="Zou M."/>
            <person name="Mao Y."/>
            <person name="Li X."/>
            <person name="Wang H."/>
            <person name="Chen T."/>
            <person name="Wang W."/>
            <person name="Yang R."/>
        </authorList>
    </citation>
    <scope>NUCLEOTIDE SEQUENCE [LARGE SCALE GENOMIC DNA]</scope>
    <source>
        <strain evidence="2">TTIB1903HZAU</strain>
        <tissue evidence="2">Muscle</tissue>
    </source>
</reference>
<sequence length="474" mass="51140">MDIPRLGEESGRWSASGCIRRIQSSTTTRWCYDVLQRIVPSCSDLPLGVPAVPEIVIQKLRSRVAVFLWEPATISSATRAVTSVATAPMTTHVSSVSDMGNSANVNPPAKCSRTDRTPIRSSERSPTGGGIPSGSSRTHSETMCDVDEMSLAASEGDWHPTLPNPNSTPSGRVQEEAEVMSSVLTRGYVVPEASEISRDVCFPATQDPFDIGSGSCAPTGGTPEAEVEGETSTPSATFSREGTLTGRPQGEQHRARTFTATALIGRYGTAPASSPKPDPFQGLAPTYSQSFSVLPGCTCSRSHTPLDCARQTRPHALARRRVVHARQLLPLSNRQCVQLSRQAGLASGGAYACESTFPPSNRLGQCAIYLFFLPKHMAKKLVPHQPPFLPRLWLRIGIPSITKQAPPGGWLGRAAFPLRPGYHRAKAPSVKGYRSGLYPSFSKKALEPPDHHTGRLQFRESIELTRPGLLPSLR</sequence>
<accession>A0A5A9N0V7</accession>
<dbReference type="Proteomes" id="UP000324632">
    <property type="component" value="Chromosome 24"/>
</dbReference>
<evidence type="ECO:0000256" key="1">
    <source>
        <dbReference type="SAM" id="MobiDB-lite"/>
    </source>
</evidence>
<comment type="caution">
    <text evidence="2">The sequence shown here is derived from an EMBL/GenBank/DDBJ whole genome shotgun (WGS) entry which is preliminary data.</text>
</comment>
<feature type="compositionally biased region" description="Polar residues" evidence="1">
    <location>
        <begin position="94"/>
        <end position="105"/>
    </location>
</feature>
<feature type="compositionally biased region" description="Polar residues" evidence="1">
    <location>
        <begin position="230"/>
        <end position="242"/>
    </location>
</feature>
<evidence type="ECO:0000313" key="2">
    <source>
        <dbReference type="EMBL" id="KAA0702671.1"/>
    </source>
</evidence>
<name>A0A5A9N0V7_9TELE</name>